<dbReference type="GO" id="GO:0016787">
    <property type="term" value="F:hydrolase activity"/>
    <property type="evidence" value="ECO:0007669"/>
    <property type="project" value="UniProtKB-KW"/>
</dbReference>
<comment type="function">
    <text evidence="1">Acyltransferase required for the direct transfer of medium- to long-chain fatty acyl moieties from a carrier protein (MbtL) on to the epsilon-amino group of lysine residue in the mycobactin core.</text>
</comment>
<dbReference type="AlphaFoldDB" id="A0A7Y9UPG3"/>
<dbReference type="PANTHER" id="PTHR31438">
    <property type="entry name" value="LYSINE N-ACYLTRANSFERASE C17G9.06C-RELATED"/>
    <property type="match status" value="1"/>
</dbReference>
<evidence type="ECO:0000256" key="2">
    <source>
        <dbReference type="ARBA" id="ARBA00005102"/>
    </source>
</evidence>
<protein>
    <recommendedName>
        <fullName evidence="3">Lysine N-acyltransferase MbtK</fullName>
    </recommendedName>
    <alternativeName>
        <fullName evidence="4">Mycobactin synthase protein K</fullName>
    </alternativeName>
</protein>
<organism evidence="6 7">
    <name type="scientific">Nocardioides daedukensis</name>
    <dbReference type="NCBI Taxonomy" id="634462"/>
    <lineage>
        <taxon>Bacteria</taxon>
        <taxon>Bacillati</taxon>
        <taxon>Actinomycetota</taxon>
        <taxon>Actinomycetes</taxon>
        <taxon>Propionibacteriales</taxon>
        <taxon>Nocardioidaceae</taxon>
        <taxon>Nocardioides</taxon>
    </lineage>
</organism>
<dbReference type="Proteomes" id="UP000540656">
    <property type="component" value="Unassembled WGS sequence"/>
</dbReference>
<evidence type="ECO:0000256" key="3">
    <source>
        <dbReference type="ARBA" id="ARBA00020586"/>
    </source>
</evidence>
<evidence type="ECO:0000313" key="7">
    <source>
        <dbReference type="Proteomes" id="UP000540656"/>
    </source>
</evidence>
<keyword evidence="7" id="KW-1185">Reference proteome</keyword>
<dbReference type="InterPro" id="IPR019432">
    <property type="entry name" value="Acyltransferase_MbtK/IucB-like"/>
</dbReference>
<dbReference type="UniPathway" id="UPA00011"/>
<evidence type="ECO:0000256" key="4">
    <source>
        <dbReference type="ARBA" id="ARBA00031122"/>
    </source>
</evidence>
<dbReference type="SMART" id="SM01006">
    <property type="entry name" value="AlcB"/>
    <property type="match status" value="1"/>
</dbReference>
<reference evidence="6 7" key="1">
    <citation type="submission" date="2020-07" db="EMBL/GenBank/DDBJ databases">
        <title>Sequencing the genomes of 1000 actinobacteria strains.</title>
        <authorList>
            <person name="Klenk H.-P."/>
        </authorList>
    </citation>
    <scope>NUCLEOTIDE SEQUENCE [LARGE SCALE GENOMIC DNA]</scope>
    <source>
        <strain evidence="6 7">DSM 23819</strain>
    </source>
</reference>
<dbReference type="GO" id="GO:0019290">
    <property type="term" value="P:siderophore biosynthetic process"/>
    <property type="evidence" value="ECO:0007669"/>
    <property type="project" value="InterPro"/>
</dbReference>
<comment type="caution">
    <text evidence="6">The sequence shown here is derived from an EMBL/GenBank/DDBJ whole genome shotgun (WGS) entry which is preliminary data.</text>
</comment>
<comment type="pathway">
    <text evidence="2">Siderophore biosynthesis; mycobactin biosynthesis.</text>
</comment>
<accession>A0A7Y9UPG3</accession>
<feature type="domain" description="Acyltransferase MbtK/IucB-like conserved" evidence="5">
    <location>
        <begin position="19"/>
        <end position="66"/>
    </location>
</feature>
<evidence type="ECO:0000256" key="1">
    <source>
        <dbReference type="ARBA" id="ARBA00003818"/>
    </source>
</evidence>
<name>A0A7Y9UPG3_9ACTN</name>
<dbReference type="GO" id="GO:0016410">
    <property type="term" value="F:N-acyltransferase activity"/>
    <property type="evidence" value="ECO:0007669"/>
    <property type="project" value="TreeGrafter"/>
</dbReference>
<gene>
    <name evidence="6" type="ORF">BJ980_002516</name>
</gene>
<dbReference type="SUPFAM" id="SSF55729">
    <property type="entry name" value="Acyl-CoA N-acyltransferases (Nat)"/>
    <property type="match status" value="1"/>
</dbReference>
<evidence type="ECO:0000259" key="5">
    <source>
        <dbReference type="SMART" id="SM01006"/>
    </source>
</evidence>
<dbReference type="Pfam" id="PF13523">
    <property type="entry name" value="Acetyltransf_8"/>
    <property type="match status" value="1"/>
</dbReference>
<dbReference type="PANTHER" id="PTHR31438:SF1">
    <property type="entry name" value="LYSINE N-ACYLTRANSFERASE C17G9.06C-RELATED"/>
    <property type="match status" value="1"/>
</dbReference>
<proteinExistence type="predicted"/>
<evidence type="ECO:0000313" key="6">
    <source>
        <dbReference type="EMBL" id="NYG59593.1"/>
    </source>
</evidence>
<dbReference type="EMBL" id="JACCAA010000001">
    <property type="protein sequence ID" value="NYG59593.1"/>
    <property type="molecule type" value="Genomic_DNA"/>
</dbReference>
<sequence>MSIPATPSMTTVDDEITLTPVDPVRDVALIHSWVTQERAEFWGMREKSAEEVGEIYSYIDEQEHLAAYLASWQGTPWALFQTYDPFVDEIGQFYDRRPGDVGVHLLLAPGPRPAGLTAALLDFLPRWMFTDPRHQRVVLEPDVRNAKSIAVLGRIGADQAHVAQLPDKTAQFAFLTREAWATTP</sequence>
<keyword evidence="6" id="KW-0378">Hydrolase</keyword>
<dbReference type="RefSeq" id="WP_218855501.1">
    <property type="nucleotide sequence ID" value="NZ_JACCAA010000001.1"/>
</dbReference>
<dbReference type="Gene3D" id="3.40.630.30">
    <property type="match status" value="1"/>
</dbReference>
<dbReference type="InterPro" id="IPR016181">
    <property type="entry name" value="Acyl_CoA_acyltransferase"/>
</dbReference>